<protein>
    <submittedName>
        <fullName evidence="1">Uncharacterized protein</fullName>
    </submittedName>
</protein>
<gene>
    <name evidence="1" type="ORF">TNCV_4908071</name>
</gene>
<dbReference type="AlphaFoldDB" id="A0A8X6V8A9"/>
<name>A0A8X6V8A9_TRICX</name>
<organism evidence="1 2">
    <name type="scientific">Trichonephila clavipes</name>
    <name type="common">Golden silk orbweaver</name>
    <name type="synonym">Nephila clavipes</name>
    <dbReference type="NCBI Taxonomy" id="2585209"/>
    <lineage>
        <taxon>Eukaryota</taxon>
        <taxon>Metazoa</taxon>
        <taxon>Ecdysozoa</taxon>
        <taxon>Arthropoda</taxon>
        <taxon>Chelicerata</taxon>
        <taxon>Arachnida</taxon>
        <taxon>Araneae</taxon>
        <taxon>Araneomorphae</taxon>
        <taxon>Entelegynae</taxon>
        <taxon>Araneoidea</taxon>
        <taxon>Nephilidae</taxon>
        <taxon>Trichonephila</taxon>
    </lineage>
</organism>
<evidence type="ECO:0000313" key="2">
    <source>
        <dbReference type="Proteomes" id="UP000887159"/>
    </source>
</evidence>
<proteinExistence type="predicted"/>
<reference evidence="1" key="1">
    <citation type="submission" date="2020-08" db="EMBL/GenBank/DDBJ databases">
        <title>Multicomponent nature underlies the extraordinary mechanical properties of spider dragline silk.</title>
        <authorList>
            <person name="Kono N."/>
            <person name="Nakamura H."/>
            <person name="Mori M."/>
            <person name="Yoshida Y."/>
            <person name="Ohtoshi R."/>
            <person name="Malay A.D."/>
            <person name="Moran D.A.P."/>
            <person name="Tomita M."/>
            <person name="Numata K."/>
            <person name="Arakawa K."/>
        </authorList>
    </citation>
    <scope>NUCLEOTIDE SEQUENCE</scope>
</reference>
<dbReference type="EMBL" id="BMAU01021201">
    <property type="protein sequence ID" value="GFX98163.1"/>
    <property type="molecule type" value="Genomic_DNA"/>
</dbReference>
<evidence type="ECO:0000313" key="1">
    <source>
        <dbReference type="EMBL" id="GFX98163.1"/>
    </source>
</evidence>
<comment type="caution">
    <text evidence="1">The sequence shown here is derived from an EMBL/GenBank/DDBJ whole genome shotgun (WGS) entry which is preliminary data.</text>
</comment>
<dbReference type="Proteomes" id="UP000887159">
    <property type="component" value="Unassembled WGS sequence"/>
</dbReference>
<sequence length="236" mass="27487">MYLSDIEVIRVALKESKASTIKLVNRLIFKNKNTQLNRNRVLKFEGFNFKIGDTEFLEMIKETVDKFTLNELVKICDVLSISDESTQFEISKNILTCMCVFEVLINPLTTEEILEETDELRKCDQSVKKENKNCDDVFKISSSANSPNNKYEQKIIVSFSDIEGIITTFKGERHENVLHWIENFEAQALVVRSETNINLWKQSKDLLMEEFKISFNLAEVHEMVQKRKMKSNKSLL</sequence>
<accession>A0A8X6V8A9</accession>
<keyword evidence="2" id="KW-1185">Reference proteome</keyword>